<accession>G8JPM1</accession>
<evidence type="ECO:0000313" key="9">
    <source>
        <dbReference type="Proteomes" id="UP000006790"/>
    </source>
</evidence>
<dbReference type="GO" id="GO:0016592">
    <property type="term" value="C:mediator complex"/>
    <property type="evidence" value="ECO:0007669"/>
    <property type="project" value="InterPro"/>
</dbReference>
<protein>
    <recommendedName>
        <fullName evidence="7">Mediator of RNA polymerase II transcription subunit 9</fullName>
    </recommendedName>
    <alternativeName>
        <fullName evidence="7">Mediator complex subunit 9</fullName>
    </alternativeName>
</protein>
<dbReference type="FunCoup" id="G8JPM1">
    <property type="interactions" value="136"/>
</dbReference>
<keyword evidence="9" id="KW-1185">Reference proteome</keyword>
<dbReference type="GO" id="GO:0032968">
    <property type="term" value="P:positive regulation of transcription elongation by RNA polymerase II"/>
    <property type="evidence" value="ECO:0007669"/>
    <property type="project" value="EnsemblFungi"/>
</dbReference>
<dbReference type="InterPro" id="IPR011425">
    <property type="entry name" value="Med9"/>
</dbReference>
<evidence type="ECO:0000256" key="6">
    <source>
        <dbReference type="ARBA" id="ARBA00023242"/>
    </source>
</evidence>
<dbReference type="OMA" id="PHIFYAL"/>
<evidence type="ECO:0000256" key="4">
    <source>
        <dbReference type="ARBA" id="ARBA00023159"/>
    </source>
</evidence>
<proteinExistence type="inferred from homology"/>
<evidence type="ECO:0000256" key="7">
    <source>
        <dbReference type="RuleBase" id="RU364145"/>
    </source>
</evidence>
<dbReference type="OrthoDB" id="4069563at2759"/>
<dbReference type="GO" id="GO:0005198">
    <property type="term" value="F:structural molecule activity"/>
    <property type="evidence" value="ECO:0007669"/>
    <property type="project" value="EnsemblFungi"/>
</dbReference>
<keyword evidence="5 7" id="KW-0804">Transcription</keyword>
<dbReference type="GO" id="GO:0003713">
    <property type="term" value="F:transcription coactivator activity"/>
    <property type="evidence" value="ECO:0007669"/>
    <property type="project" value="EnsemblFungi"/>
</dbReference>
<dbReference type="eggNOG" id="ENOG502S8AG">
    <property type="taxonomic scope" value="Eukaryota"/>
</dbReference>
<evidence type="ECO:0000256" key="5">
    <source>
        <dbReference type="ARBA" id="ARBA00023163"/>
    </source>
</evidence>
<dbReference type="GO" id="GO:0070847">
    <property type="term" value="C:core mediator complex"/>
    <property type="evidence" value="ECO:0007669"/>
    <property type="project" value="EnsemblFungi"/>
</dbReference>
<dbReference type="GO" id="GO:0051123">
    <property type="term" value="P:RNA polymerase II preinitiation complex assembly"/>
    <property type="evidence" value="ECO:0007669"/>
    <property type="project" value="EnsemblFungi"/>
</dbReference>
<dbReference type="GO" id="GO:0000122">
    <property type="term" value="P:negative regulation of transcription by RNA polymerase II"/>
    <property type="evidence" value="ECO:0007669"/>
    <property type="project" value="EnsemblFungi"/>
</dbReference>
<dbReference type="KEGG" id="erc:Ecym_2117"/>
<dbReference type="GO" id="GO:0060261">
    <property type="term" value="P:positive regulation of transcription initiation by RNA polymerase II"/>
    <property type="evidence" value="ECO:0007669"/>
    <property type="project" value="EnsemblFungi"/>
</dbReference>
<comment type="function">
    <text evidence="7">Component of the Mediator complex, a coactivator involved in the regulated transcription of nearly all RNA polymerase II-dependent genes. Mediator functions as a bridge to convey information from gene-specific regulatory proteins to the basal RNA polymerase II transcription machinery. Mediator is recruited to promoters by direct interactions with regulatory proteins and serves as a scaffold for the assembly of a functional preinitiation complex with RNA polymerase II and the general transcription factors.</text>
</comment>
<keyword evidence="6 7" id="KW-0539">Nucleus</keyword>
<dbReference type="EMBL" id="CP002498">
    <property type="protein sequence ID" value="AET37870.1"/>
    <property type="molecule type" value="Genomic_DNA"/>
</dbReference>
<evidence type="ECO:0000256" key="1">
    <source>
        <dbReference type="ARBA" id="ARBA00004123"/>
    </source>
</evidence>
<evidence type="ECO:0000256" key="2">
    <source>
        <dbReference type="ARBA" id="ARBA00008089"/>
    </source>
</evidence>
<comment type="subcellular location">
    <subcellularLocation>
        <location evidence="1 7">Nucleus</location>
    </subcellularLocation>
</comment>
<dbReference type="STRING" id="931890.G8JPM1"/>
<dbReference type="HOGENOM" id="CLU_143643_1_0_1"/>
<comment type="similarity">
    <text evidence="2 7">Belongs to the Mediator complex subunit 9 family.</text>
</comment>
<dbReference type="GO" id="GO:0005829">
    <property type="term" value="C:cytosol"/>
    <property type="evidence" value="ECO:0007669"/>
    <property type="project" value="EnsemblFungi"/>
</dbReference>
<keyword evidence="3 7" id="KW-0805">Transcription regulation</keyword>
<keyword evidence="4 7" id="KW-0010">Activator</keyword>
<sequence length="120" mass="14012">MSEPPASDRTLNNQTLNQVYATLTKNTSQQPEFIPQIFYALHQFKEDSKSGGNSLETATSSIRHRIKLCKSYLREDPHCIELLSRPYEDWPQVVEQKQQEIETKKLVHKQLGERIRAMIR</sequence>
<dbReference type="AlphaFoldDB" id="G8JPM1"/>
<comment type="subunit">
    <text evidence="7">Component of the Mediator complex.</text>
</comment>
<name>G8JPM1_ERECY</name>
<evidence type="ECO:0000313" key="8">
    <source>
        <dbReference type="EMBL" id="AET37870.1"/>
    </source>
</evidence>
<dbReference type="InParanoid" id="G8JPM1"/>
<evidence type="ECO:0000256" key="3">
    <source>
        <dbReference type="ARBA" id="ARBA00023015"/>
    </source>
</evidence>
<dbReference type="Pfam" id="PF07544">
    <property type="entry name" value="Med9"/>
    <property type="match status" value="1"/>
</dbReference>
<gene>
    <name evidence="7" type="primary">MED9</name>
    <name evidence="8" type="ordered locus">Ecym_2117</name>
</gene>
<organism evidence="8 9">
    <name type="scientific">Eremothecium cymbalariae (strain CBS 270.75 / DBVPG 7215 / KCTC 17166 / NRRL Y-17582)</name>
    <name type="common">Yeast</name>
    <dbReference type="NCBI Taxonomy" id="931890"/>
    <lineage>
        <taxon>Eukaryota</taxon>
        <taxon>Fungi</taxon>
        <taxon>Dikarya</taxon>
        <taxon>Ascomycota</taxon>
        <taxon>Saccharomycotina</taxon>
        <taxon>Saccharomycetes</taxon>
        <taxon>Saccharomycetales</taxon>
        <taxon>Saccharomycetaceae</taxon>
        <taxon>Eremothecium</taxon>
    </lineage>
</organism>
<reference evidence="9" key="1">
    <citation type="journal article" date="2012" name="G3 (Bethesda)">
        <title>Pichia sorbitophila, an interspecies yeast hybrid reveals early steps of genome resolution following polyploidization.</title>
        <authorList>
            <person name="Leh Louis V."/>
            <person name="Despons L."/>
            <person name="Friedrich A."/>
            <person name="Martin T."/>
            <person name="Durrens P."/>
            <person name="Casaregola S."/>
            <person name="Neuveglise C."/>
            <person name="Fairhead C."/>
            <person name="Marck C."/>
            <person name="Cruz J.A."/>
            <person name="Straub M.L."/>
            <person name="Kugler V."/>
            <person name="Sacerdot C."/>
            <person name="Uzunov Z."/>
            <person name="Thierry A."/>
            <person name="Weiss S."/>
            <person name="Bleykasten C."/>
            <person name="De Montigny J."/>
            <person name="Jacques N."/>
            <person name="Jung P."/>
            <person name="Lemaire M."/>
            <person name="Mallet S."/>
            <person name="Morel G."/>
            <person name="Richard G.F."/>
            <person name="Sarkar A."/>
            <person name="Savel G."/>
            <person name="Schacherer J."/>
            <person name="Seret M.L."/>
            <person name="Talla E."/>
            <person name="Samson G."/>
            <person name="Jubin C."/>
            <person name="Poulain J."/>
            <person name="Vacherie B."/>
            <person name="Barbe V."/>
            <person name="Pelletier E."/>
            <person name="Sherman D.J."/>
            <person name="Westhof E."/>
            <person name="Weissenbach J."/>
            <person name="Baret P.V."/>
            <person name="Wincker P."/>
            <person name="Gaillardin C."/>
            <person name="Dujon B."/>
            <person name="Souciet J.L."/>
        </authorList>
    </citation>
    <scope>NUCLEOTIDE SEQUENCE [LARGE SCALE GENOMIC DNA]</scope>
    <source>
        <strain evidence="9">CBS 270.75 / DBVPG 7215 / KCTC 17166 / NRRL Y-17582</strain>
    </source>
</reference>
<dbReference type="Proteomes" id="UP000006790">
    <property type="component" value="Chromosome 2"/>
</dbReference>